<keyword evidence="3" id="KW-1185">Reference proteome</keyword>
<dbReference type="GO" id="GO:0008289">
    <property type="term" value="F:lipid binding"/>
    <property type="evidence" value="ECO:0007669"/>
    <property type="project" value="InterPro"/>
</dbReference>
<dbReference type="Proteomes" id="UP000683925">
    <property type="component" value="Unassembled WGS sequence"/>
</dbReference>
<evidence type="ECO:0000313" key="2">
    <source>
        <dbReference type="EMBL" id="CAD8202915.1"/>
    </source>
</evidence>
<accession>A0A8S1XP39</accession>
<gene>
    <name evidence="2" type="ORF">POCTA_138.1.T1280148</name>
</gene>
<comment type="caution">
    <text evidence="2">The sequence shown here is derived from an EMBL/GenBank/DDBJ whole genome shotgun (WGS) entry which is preliminary data.</text>
</comment>
<dbReference type="AlphaFoldDB" id="A0A8S1XP39"/>
<organism evidence="2 3">
    <name type="scientific">Paramecium octaurelia</name>
    <dbReference type="NCBI Taxonomy" id="43137"/>
    <lineage>
        <taxon>Eukaryota</taxon>
        <taxon>Sar</taxon>
        <taxon>Alveolata</taxon>
        <taxon>Ciliophora</taxon>
        <taxon>Intramacronucleata</taxon>
        <taxon>Oligohymenophorea</taxon>
        <taxon>Peniculida</taxon>
        <taxon>Parameciidae</taxon>
        <taxon>Paramecium</taxon>
    </lineage>
</organism>
<feature type="domain" description="START" evidence="1">
    <location>
        <begin position="112"/>
        <end position="334"/>
    </location>
</feature>
<protein>
    <recommendedName>
        <fullName evidence="1">START domain-containing protein</fullName>
    </recommendedName>
</protein>
<dbReference type="PROSITE" id="PS50848">
    <property type="entry name" value="START"/>
    <property type="match status" value="1"/>
</dbReference>
<dbReference type="EMBL" id="CAJJDP010000128">
    <property type="protein sequence ID" value="CAD8202915.1"/>
    <property type="molecule type" value="Genomic_DNA"/>
</dbReference>
<sequence>MSKFFPQLNKLFYEIKMGNDYCVSRRNSKSKISEHRMFQQDIQYQLERLKNIDKQYIVIQYENKSIEDLLRNIDINITNQVNREQENENLNSQDSIVIDFAQFTQFGNEIIQQLQQKIQDLTLKKQDWSLLVDDSSSSHFLQLQMSQTQMEDGNKINTIISQFIVPCNPKKFIDYMGNFKEQKELDLRIDQFRCISKNNEDQEQIIYLSYKSVSIISARDFIYFKKTKLIDETNDVWCDASRSIDNNNYCSVNNKIVRGTIYLSGYVIQPLKNVLKNDPYSQRFASISKKAENYSFVQMCSQCDFKLKVPFYIAKGQVKQEMINYINLLYRNLQ</sequence>
<evidence type="ECO:0000313" key="3">
    <source>
        <dbReference type="Proteomes" id="UP000683925"/>
    </source>
</evidence>
<reference evidence="2" key="1">
    <citation type="submission" date="2021-01" db="EMBL/GenBank/DDBJ databases">
        <authorList>
            <consortium name="Genoscope - CEA"/>
            <person name="William W."/>
        </authorList>
    </citation>
    <scope>NUCLEOTIDE SEQUENCE</scope>
</reference>
<name>A0A8S1XP39_PAROT</name>
<dbReference type="OrthoDB" id="298288at2759"/>
<proteinExistence type="predicted"/>
<dbReference type="InterPro" id="IPR002913">
    <property type="entry name" value="START_lipid-bd_dom"/>
</dbReference>
<dbReference type="OMA" id="KISEHRM"/>
<dbReference type="Pfam" id="PF01852">
    <property type="entry name" value="START"/>
    <property type="match status" value="1"/>
</dbReference>
<dbReference type="PANTHER" id="PTHR19308:SF56">
    <property type="entry name" value="START DOMAIN-CONTAINING PROTEIN"/>
    <property type="match status" value="1"/>
</dbReference>
<dbReference type="CDD" id="cd00177">
    <property type="entry name" value="START"/>
    <property type="match status" value="1"/>
</dbReference>
<dbReference type="PANTHER" id="PTHR19308">
    <property type="entry name" value="PHOSPHATIDYLCHOLINE TRANSFER PROTEIN"/>
    <property type="match status" value="1"/>
</dbReference>
<evidence type="ECO:0000259" key="1">
    <source>
        <dbReference type="PROSITE" id="PS50848"/>
    </source>
</evidence>
<dbReference type="InterPro" id="IPR051213">
    <property type="entry name" value="START_lipid_transfer"/>
</dbReference>